<evidence type="ECO:0000256" key="2">
    <source>
        <dbReference type="SAM" id="SignalP"/>
    </source>
</evidence>
<organism evidence="3 4">
    <name type="scientific">Alteraurantiacibacter aquimixticola</name>
    <dbReference type="NCBI Taxonomy" id="2489173"/>
    <lineage>
        <taxon>Bacteria</taxon>
        <taxon>Pseudomonadati</taxon>
        <taxon>Pseudomonadota</taxon>
        <taxon>Alphaproteobacteria</taxon>
        <taxon>Sphingomonadales</taxon>
        <taxon>Erythrobacteraceae</taxon>
        <taxon>Alteraurantiacibacter</taxon>
    </lineage>
</organism>
<dbReference type="EMBL" id="SSHH01000003">
    <property type="protein sequence ID" value="TIX49580.1"/>
    <property type="molecule type" value="Genomic_DNA"/>
</dbReference>
<name>A0A4V4U976_9SPHN</name>
<keyword evidence="4" id="KW-1185">Reference proteome</keyword>
<sequence length="347" mass="39471">MKTHVFAAALVLSLGAAMPAAAQFTQEEEDAMMEARFDAPPAGWEVPRTDWDDPDLRGKWPIDYLAGTPRTRPPQLGDRRFLTDEEYQAAFRTAESMIERYDEEDEANMMAMGHWNERGHPLRQTSLTMEPANGQMPPRTAEGERRAANEKTSWNTYVFDTMDDFGVFDRCLTRGMPGSMLPGAYNMGIEIFQSPGLVAITVEMIHETRMVYLDGRDPPPADVQFDLGYSIGHWEGDTLVIETTNFRPMMSGGNSEQMRVVEHLTMKNQDQIHYEAWVEDPVVLTGPYKLDFPWVRNDDYGMYEYACHEGNVQVRGYIMSTSARFAEERAATWRARGEEPESGVPVR</sequence>
<accession>A0A4V4U976</accession>
<dbReference type="AlphaFoldDB" id="A0A4V4U976"/>
<feature type="chain" id="PRO_5020235589" evidence="2">
    <location>
        <begin position="23"/>
        <end position="347"/>
    </location>
</feature>
<evidence type="ECO:0000256" key="1">
    <source>
        <dbReference type="SAM" id="MobiDB-lite"/>
    </source>
</evidence>
<keyword evidence="2" id="KW-0732">Signal</keyword>
<dbReference type="Proteomes" id="UP000309389">
    <property type="component" value="Unassembled WGS sequence"/>
</dbReference>
<protein>
    <submittedName>
        <fullName evidence="3">Uncharacterized protein</fullName>
    </submittedName>
</protein>
<gene>
    <name evidence="3" type="ORF">E5222_12125</name>
</gene>
<dbReference type="RefSeq" id="WP_136694057.1">
    <property type="nucleotide sequence ID" value="NZ_SSHH01000003.1"/>
</dbReference>
<feature type="signal peptide" evidence="2">
    <location>
        <begin position="1"/>
        <end position="22"/>
    </location>
</feature>
<feature type="region of interest" description="Disordered" evidence="1">
    <location>
        <begin position="129"/>
        <end position="149"/>
    </location>
</feature>
<evidence type="ECO:0000313" key="4">
    <source>
        <dbReference type="Proteomes" id="UP000309389"/>
    </source>
</evidence>
<comment type="caution">
    <text evidence="3">The sequence shown here is derived from an EMBL/GenBank/DDBJ whole genome shotgun (WGS) entry which is preliminary data.</text>
</comment>
<dbReference type="OrthoDB" id="7054794at2"/>
<proteinExistence type="predicted"/>
<reference evidence="3 4" key="1">
    <citation type="submission" date="2019-04" db="EMBL/GenBank/DDBJ databases">
        <title>Altererythrobacter aquimixticola sp. nov., isolated from sediment of junction between the ocean and a freshwater spring.</title>
        <authorList>
            <person name="Yoon J.-H."/>
        </authorList>
    </citation>
    <scope>NUCLEOTIDE SEQUENCE [LARGE SCALE GENOMIC DNA]</scope>
    <source>
        <strain evidence="3 4">SSKS-13</strain>
    </source>
</reference>
<evidence type="ECO:0000313" key="3">
    <source>
        <dbReference type="EMBL" id="TIX49580.1"/>
    </source>
</evidence>